<protein>
    <submittedName>
        <fullName evidence="3">Uncharacterized protein</fullName>
    </submittedName>
</protein>
<reference evidence="3" key="1">
    <citation type="submission" date="2020-06" db="EMBL/GenBank/DDBJ databases">
        <authorList>
            <consortium name="Plant Systems Biology data submission"/>
        </authorList>
    </citation>
    <scope>NUCLEOTIDE SEQUENCE</scope>
    <source>
        <strain evidence="3">D6</strain>
    </source>
</reference>
<evidence type="ECO:0000256" key="2">
    <source>
        <dbReference type="SAM" id="MobiDB-lite"/>
    </source>
</evidence>
<dbReference type="EMBL" id="CAICTM010002336">
    <property type="protein sequence ID" value="CAB9528855.1"/>
    <property type="molecule type" value="Genomic_DNA"/>
</dbReference>
<evidence type="ECO:0000313" key="4">
    <source>
        <dbReference type="Proteomes" id="UP001153069"/>
    </source>
</evidence>
<feature type="region of interest" description="Disordered" evidence="2">
    <location>
        <begin position="230"/>
        <end position="307"/>
    </location>
</feature>
<sequence length="354" mass="40338">MGATEIQQQHIGREVQQPQHADTTMMMMKEPRRSSTTVALSESDFSSSSSAATFRGFKRVRFHEEEQAAIPLPPTVVIHQYPQAAYNAENPSNLFLSTQQQVQQSREIRTHAAQTWSCLGVAQGLRDIHHIPVQERIDRMVALPLETRGLEKELCPQFKQRSFQLKDRVVETVLEYQEQLRKQQQQHNQQLHNKNPDKIIAKAAMEMSHGARCMARVVALADQHYVRHCMEEEEEPQQQSRQPSLGPKSRSDSCLQDAMRQGDNDNNNSNNNDDSTRQEDVRRRPEGQHRRKKSSSSRSLSPRRISQSVFKLGHSVSKRVLKAGSLRGFPLESASKLSIPKDYELDKEGAASQL</sequence>
<keyword evidence="4" id="KW-1185">Reference proteome</keyword>
<proteinExistence type="predicted"/>
<keyword evidence="1" id="KW-0175">Coiled coil</keyword>
<feature type="region of interest" description="Disordered" evidence="2">
    <location>
        <begin position="325"/>
        <end position="354"/>
    </location>
</feature>
<dbReference type="Proteomes" id="UP001153069">
    <property type="component" value="Unassembled WGS sequence"/>
</dbReference>
<feature type="region of interest" description="Disordered" evidence="2">
    <location>
        <begin position="1"/>
        <end position="21"/>
    </location>
</feature>
<feature type="coiled-coil region" evidence="1">
    <location>
        <begin position="166"/>
        <end position="193"/>
    </location>
</feature>
<comment type="caution">
    <text evidence="3">The sequence shown here is derived from an EMBL/GenBank/DDBJ whole genome shotgun (WGS) entry which is preliminary data.</text>
</comment>
<accession>A0A9N8EYU8</accession>
<dbReference type="AlphaFoldDB" id="A0A9N8EYU8"/>
<organism evidence="3 4">
    <name type="scientific">Seminavis robusta</name>
    <dbReference type="NCBI Taxonomy" id="568900"/>
    <lineage>
        <taxon>Eukaryota</taxon>
        <taxon>Sar</taxon>
        <taxon>Stramenopiles</taxon>
        <taxon>Ochrophyta</taxon>
        <taxon>Bacillariophyta</taxon>
        <taxon>Bacillariophyceae</taxon>
        <taxon>Bacillariophycidae</taxon>
        <taxon>Naviculales</taxon>
        <taxon>Naviculaceae</taxon>
        <taxon>Seminavis</taxon>
    </lineage>
</organism>
<gene>
    <name evidence="3" type="ORF">SEMRO_2338_G323890.1</name>
</gene>
<feature type="compositionally biased region" description="Basic and acidic residues" evidence="2">
    <location>
        <begin position="339"/>
        <end position="354"/>
    </location>
</feature>
<feature type="compositionally biased region" description="Low complexity" evidence="2">
    <location>
        <begin position="296"/>
        <end position="307"/>
    </location>
</feature>
<feature type="compositionally biased region" description="Basic and acidic residues" evidence="2">
    <location>
        <begin position="274"/>
        <end position="288"/>
    </location>
</feature>
<name>A0A9N8EYU8_9STRA</name>
<feature type="compositionally biased region" description="Low complexity" evidence="2">
    <location>
        <begin position="264"/>
        <end position="273"/>
    </location>
</feature>
<evidence type="ECO:0000313" key="3">
    <source>
        <dbReference type="EMBL" id="CAB9528855.1"/>
    </source>
</evidence>
<evidence type="ECO:0000256" key="1">
    <source>
        <dbReference type="SAM" id="Coils"/>
    </source>
</evidence>